<dbReference type="PROSITE" id="PS51420">
    <property type="entry name" value="RHO"/>
    <property type="match status" value="1"/>
</dbReference>
<dbReference type="CDD" id="cd00051">
    <property type="entry name" value="EFh"/>
    <property type="match status" value="1"/>
</dbReference>
<evidence type="ECO:0000256" key="7">
    <source>
        <dbReference type="SAM" id="Coils"/>
    </source>
</evidence>
<dbReference type="InterPro" id="IPR002048">
    <property type="entry name" value="EF_hand_dom"/>
</dbReference>
<dbReference type="PROSITE" id="PS51417">
    <property type="entry name" value="ARF"/>
    <property type="match status" value="1"/>
</dbReference>
<comment type="subcellular location">
    <subcellularLocation>
        <location evidence="1">Cytoplasm</location>
    </subcellularLocation>
</comment>
<dbReference type="AlphaFoldDB" id="A0AA89BY46"/>
<dbReference type="SMART" id="SM00175">
    <property type="entry name" value="RAB"/>
    <property type="match status" value="1"/>
</dbReference>
<dbReference type="Gene3D" id="1.10.238.10">
    <property type="entry name" value="EF-hand"/>
    <property type="match status" value="1"/>
</dbReference>
<feature type="region of interest" description="Disordered" evidence="8">
    <location>
        <begin position="606"/>
        <end position="665"/>
    </location>
</feature>
<feature type="compositionally biased region" description="Acidic residues" evidence="8">
    <location>
        <begin position="421"/>
        <end position="438"/>
    </location>
</feature>
<evidence type="ECO:0000256" key="5">
    <source>
        <dbReference type="ARBA" id="ARBA00023054"/>
    </source>
</evidence>
<sequence>MAQYADRLARPSLTPLSLEDMEQLASQKAHELFAVCDKEQKGFITKRDMQRLQAELPLDPDQLEAVFDSLDDDKNGYLTLEEFTGGFGMFLGLNTDIDDIGPGGEESRIDSVYEEAEDTHEEEKMFHNMMESLGANKVFEDDSTLRSLWTKIHRDEPELMANFEDFLYKVTNDIQRSKIDFESLETALKSKTTAHDEEVRKLYEEMEYQIKSEKEKIQTEEQIKERQLREAMEQELKEKDRQLQDLYQKHHEMESRLKDLNMMEAETKQENEKLVKEKETLEDMLMKSEENLEESKAYISQLRNQQKDEKRERARAAIKLTENIALERESLVKQLDLLKDVNKKLRDDQDEAETRRILEAEANAKNTKSRRKELCKQGSILGKYFPSNRGRFESTQESVSEGEDDTDLDDKSKSNNNNVDNLDDLNDEDDDIDDIECDDDFIESDNNAIVISNNNEKNVSVIENGNTTGYRGEDDTDRGHNSNNTGSSKCDDFVTVLDSLTSSEGEINVGSTGTNRQKQYKKQRKKSRMKDESKLINANVQSLQTVEENSLDIVEDYEELSDNIDIQVAPAYEEICDPSCRRNSILMETSFESLNTLEDVHYHNAQGSETQDELKTATSNCDGDRIQYNEGQPKRKVKKLHKQSSTQSSDKKKTMGHKSSAPPAIELKEVSPKHAVVNARYDKVQLLKNNPEREILFSRNQQENFSPSSPRGQPVGAVNEEEEVGEEATVAMRQRIFKVVFIGDSGVGKSSFIHRFCCDHFNPMFSATIGVDFQVKTLVIDSQIIVLQLWDTAGQERFRSITKQYFRKADGVVIMYDVTSETSFKSVRNWMSSVQDGVEDGTAVVIVGNKTDMCEGEDKRAVKSKDGLKLTMEYDGIFYETSAKSGNNIKECMDALARVLKEKEDDELEKSLHLEDPVKKKSCCGR</sequence>
<dbReference type="Proteomes" id="UP001186944">
    <property type="component" value="Unassembled WGS sequence"/>
</dbReference>
<dbReference type="SMART" id="SM00174">
    <property type="entry name" value="RHO"/>
    <property type="match status" value="1"/>
</dbReference>
<dbReference type="FunFam" id="3.40.50.300:FF:001348">
    <property type="entry name" value="Ras and EF-hand domain-containing protein"/>
    <property type="match status" value="1"/>
</dbReference>
<feature type="coiled-coil region" evidence="7">
    <location>
        <begin position="203"/>
        <end position="377"/>
    </location>
</feature>
<dbReference type="Gene3D" id="3.40.50.300">
    <property type="entry name" value="P-loop containing nucleotide triphosphate hydrolases"/>
    <property type="match status" value="1"/>
</dbReference>
<dbReference type="SMART" id="SM00173">
    <property type="entry name" value="RAS"/>
    <property type="match status" value="1"/>
</dbReference>
<keyword evidence="11" id="KW-1185">Reference proteome</keyword>
<evidence type="ECO:0000313" key="11">
    <source>
        <dbReference type="Proteomes" id="UP001186944"/>
    </source>
</evidence>
<evidence type="ECO:0000256" key="3">
    <source>
        <dbReference type="ARBA" id="ARBA00022741"/>
    </source>
</evidence>
<keyword evidence="5 7" id="KW-0175">Coiled coil</keyword>
<dbReference type="SUPFAM" id="SSF47473">
    <property type="entry name" value="EF-hand"/>
    <property type="match status" value="1"/>
</dbReference>
<feature type="compositionally biased region" description="Basic residues" evidence="8">
    <location>
        <begin position="518"/>
        <end position="528"/>
    </location>
</feature>
<keyword evidence="4" id="KW-0106">Calcium</keyword>
<dbReference type="PRINTS" id="PR00449">
    <property type="entry name" value="RASTRNSFRMNG"/>
</dbReference>
<dbReference type="InterPro" id="IPR005225">
    <property type="entry name" value="Small_GTP-bd"/>
</dbReference>
<dbReference type="GO" id="GO:0005737">
    <property type="term" value="C:cytoplasm"/>
    <property type="evidence" value="ECO:0007669"/>
    <property type="project" value="UniProtKB-SubCell"/>
</dbReference>
<dbReference type="PROSITE" id="PS00018">
    <property type="entry name" value="EF_HAND_1"/>
    <property type="match status" value="1"/>
</dbReference>
<evidence type="ECO:0000256" key="8">
    <source>
        <dbReference type="SAM" id="MobiDB-lite"/>
    </source>
</evidence>
<protein>
    <recommendedName>
        <fullName evidence="9">EF-hand domain-containing protein</fullName>
    </recommendedName>
</protein>
<dbReference type="PROSITE" id="PS51421">
    <property type="entry name" value="RAS"/>
    <property type="match status" value="1"/>
</dbReference>
<dbReference type="InterPro" id="IPR050227">
    <property type="entry name" value="Rab"/>
</dbReference>
<dbReference type="NCBIfam" id="TIGR00231">
    <property type="entry name" value="small_GTP"/>
    <property type="match status" value="1"/>
</dbReference>
<dbReference type="SUPFAM" id="SSF52540">
    <property type="entry name" value="P-loop containing nucleoside triphosphate hydrolases"/>
    <property type="match status" value="1"/>
</dbReference>
<dbReference type="CDD" id="cd00154">
    <property type="entry name" value="Rab"/>
    <property type="match status" value="1"/>
</dbReference>
<feature type="region of interest" description="Disordered" evidence="8">
    <location>
        <begin position="465"/>
        <end position="487"/>
    </location>
</feature>
<dbReference type="SMART" id="SM00177">
    <property type="entry name" value="ARF"/>
    <property type="match status" value="1"/>
</dbReference>
<evidence type="ECO:0000256" key="1">
    <source>
        <dbReference type="ARBA" id="ARBA00004496"/>
    </source>
</evidence>
<feature type="region of interest" description="Disordered" evidence="8">
    <location>
        <begin position="386"/>
        <end position="438"/>
    </location>
</feature>
<feature type="compositionally biased region" description="Basic and acidic residues" evidence="8">
    <location>
        <begin position="471"/>
        <end position="480"/>
    </location>
</feature>
<dbReference type="InterPro" id="IPR011992">
    <property type="entry name" value="EF-hand-dom_pair"/>
</dbReference>
<dbReference type="EMBL" id="VSWD01000008">
    <property type="protein sequence ID" value="KAK3094769.1"/>
    <property type="molecule type" value="Genomic_DNA"/>
</dbReference>
<comment type="caution">
    <text evidence="10">The sequence shown here is derived from an EMBL/GenBank/DDBJ whole genome shotgun (WGS) entry which is preliminary data.</text>
</comment>
<dbReference type="InterPro" id="IPR027417">
    <property type="entry name" value="P-loop_NTPase"/>
</dbReference>
<dbReference type="GO" id="GO:0005525">
    <property type="term" value="F:GTP binding"/>
    <property type="evidence" value="ECO:0007669"/>
    <property type="project" value="UniProtKB-KW"/>
</dbReference>
<dbReference type="PROSITE" id="PS50222">
    <property type="entry name" value="EF_HAND_2"/>
    <property type="match status" value="1"/>
</dbReference>
<evidence type="ECO:0000256" key="2">
    <source>
        <dbReference type="ARBA" id="ARBA00022490"/>
    </source>
</evidence>
<dbReference type="GO" id="GO:0005509">
    <property type="term" value="F:calcium ion binding"/>
    <property type="evidence" value="ECO:0007669"/>
    <property type="project" value="InterPro"/>
</dbReference>
<name>A0AA89BY46_PINIB</name>
<proteinExistence type="predicted"/>
<evidence type="ECO:0000256" key="4">
    <source>
        <dbReference type="ARBA" id="ARBA00022837"/>
    </source>
</evidence>
<evidence type="ECO:0000259" key="9">
    <source>
        <dbReference type="PROSITE" id="PS50222"/>
    </source>
</evidence>
<reference evidence="10" key="1">
    <citation type="submission" date="2019-08" db="EMBL/GenBank/DDBJ databases">
        <title>The improved chromosome-level genome for the pearl oyster Pinctada fucata martensii using PacBio sequencing and Hi-C.</title>
        <authorList>
            <person name="Zheng Z."/>
        </authorList>
    </citation>
    <scope>NUCLEOTIDE SEQUENCE</scope>
    <source>
        <strain evidence="10">ZZ-2019</strain>
        <tissue evidence="10">Adductor muscle</tissue>
    </source>
</reference>
<feature type="compositionally biased region" description="Polar residues" evidence="8">
    <location>
        <begin position="506"/>
        <end position="515"/>
    </location>
</feature>
<dbReference type="PROSITE" id="PS51419">
    <property type="entry name" value="RAB"/>
    <property type="match status" value="1"/>
</dbReference>
<evidence type="ECO:0000256" key="6">
    <source>
        <dbReference type="ARBA" id="ARBA00023134"/>
    </source>
</evidence>
<organism evidence="10 11">
    <name type="scientific">Pinctada imbricata</name>
    <name type="common">Atlantic pearl-oyster</name>
    <name type="synonym">Pinctada martensii</name>
    <dbReference type="NCBI Taxonomy" id="66713"/>
    <lineage>
        <taxon>Eukaryota</taxon>
        <taxon>Metazoa</taxon>
        <taxon>Spiralia</taxon>
        <taxon>Lophotrochozoa</taxon>
        <taxon>Mollusca</taxon>
        <taxon>Bivalvia</taxon>
        <taxon>Autobranchia</taxon>
        <taxon>Pteriomorphia</taxon>
        <taxon>Pterioida</taxon>
        <taxon>Pterioidea</taxon>
        <taxon>Pteriidae</taxon>
        <taxon>Pinctada</taxon>
    </lineage>
</organism>
<dbReference type="PANTHER" id="PTHR47977">
    <property type="entry name" value="RAS-RELATED PROTEIN RAB"/>
    <property type="match status" value="1"/>
</dbReference>
<dbReference type="GO" id="GO:0003924">
    <property type="term" value="F:GTPase activity"/>
    <property type="evidence" value="ECO:0007669"/>
    <property type="project" value="InterPro"/>
</dbReference>
<keyword evidence="2" id="KW-0963">Cytoplasm</keyword>
<feature type="domain" description="EF-hand" evidence="9">
    <location>
        <begin position="58"/>
        <end position="93"/>
    </location>
</feature>
<dbReference type="Pfam" id="PF00071">
    <property type="entry name" value="Ras"/>
    <property type="match status" value="1"/>
</dbReference>
<feature type="region of interest" description="Disordered" evidence="8">
    <location>
        <begin position="506"/>
        <end position="532"/>
    </location>
</feature>
<accession>A0AA89BY46</accession>
<dbReference type="SMART" id="SM00054">
    <property type="entry name" value="EFh"/>
    <property type="match status" value="2"/>
</dbReference>
<dbReference type="InterPro" id="IPR018247">
    <property type="entry name" value="EF_Hand_1_Ca_BS"/>
</dbReference>
<dbReference type="SMART" id="SM00176">
    <property type="entry name" value="RAN"/>
    <property type="match status" value="1"/>
</dbReference>
<evidence type="ECO:0000313" key="10">
    <source>
        <dbReference type="EMBL" id="KAK3094769.1"/>
    </source>
</evidence>
<keyword evidence="3" id="KW-0547">Nucleotide-binding</keyword>
<gene>
    <name evidence="10" type="ORF">FSP39_005976</name>
</gene>
<keyword evidence="6" id="KW-0342">GTP-binding</keyword>
<dbReference type="Pfam" id="PF13499">
    <property type="entry name" value="EF-hand_7"/>
    <property type="match status" value="1"/>
</dbReference>
<dbReference type="InterPro" id="IPR001806">
    <property type="entry name" value="Small_GTPase"/>
</dbReference>